<keyword evidence="1" id="KW-0732">Signal</keyword>
<dbReference type="Pfam" id="PF06980">
    <property type="entry name" value="DUF1302"/>
    <property type="match status" value="1"/>
</dbReference>
<dbReference type="AlphaFoldDB" id="A0A848GAN7"/>
<evidence type="ECO:0000313" key="3">
    <source>
        <dbReference type="Proteomes" id="UP000580043"/>
    </source>
</evidence>
<organism evidence="2 3">
    <name type="scientific">Zoogloea dura</name>
    <dbReference type="NCBI Taxonomy" id="2728840"/>
    <lineage>
        <taxon>Bacteria</taxon>
        <taxon>Pseudomonadati</taxon>
        <taxon>Pseudomonadota</taxon>
        <taxon>Betaproteobacteria</taxon>
        <taxon>Rhodocyclales</taxon>
        <taxon>Zoogloeaceae</taxon>
        <taxon>Zoogloea</taxon>
    </lineage>
</organism>
<name>A0A848GAN7_9RHOO</name>
<feature type="chain" id="PRO_5032750718" evidence="1">
    <location>
        <begin position="31"/>
        <end position="532"/>
    </location>
</feature>
<comment type="caution">
    <text evidence="2">The sequence shown here is derived from an EMBL/GenBank/DDBJ whole genome shotgun (WGS) entry which is preliminary data.</text>
</comment>
<reference evidence="2 3" key="1">
    <citation type="submission" date="2020-04" db="EMBL/GenBank/DDBJ databases">
        <title>Zoogloea sp. G-4-1-14 isolated from soil.</title>
        <authorList>
            <person name="Dahal R.H."/>
        </authorList>
    </citation>
    <scope>NUCLEOTIDE SEQUENCE [LARGE SCALE GENOMIC DNA]</scope>
    <source>
        <strain evidence="2 3">G-4-1-14</strain>
    </source>
</reference>
<dbReference type="InterPro" id="IPR010727">
    <property type="entry name" value="DUF1302"/>
</dbReference>
<dbReference type="PROSITE" id="PS51257">
    <property type="entry name" value="PROKAR_LIPOPROTEIN"/>
    <property type="match status" value="1"/>
</dbReference>
<keyword evidence="3" id="KW-1185">Reference proteome</keyword>
<gene>
    <name evidence="2" type="ORF">HHL15_21610</name>
</gene>
<dbReference type="EMBL" id="JABBGA010000025">
    <property type="protein sequence ID" value="NML28364.1"/>
    <property type="molecule type" value="Genomic_DNA"/>
</dbReference>
<evidence type="ECO:0000256" key="1">
    <source>
        <dbReference type="SAM" id="SignalP"/>
    </source>
</evidence>
<sequence length="532" mass="58121">MMKKRLLTRQVAGAVAGLSLSCVLCSAAQADEEGEIRVGGYLRGYAGWNLDDPQELSGNDRGRLSMLRGQAYIEADSKGPRLQWKIAGRAVREARTDYLSDLQDLERSRGAFANPGFNVTDIYNSAQIREAWVQFQPTENLNVKFGRQQVVWGETDIFQALDVIHGYDNTWAPLLEEPDETRKPLILLNTTLSVPEADGSLQLVIRPGWDEGKYIGSTFDLYGGRGRTAGYKGASSVYGNGFDYHHPEGNKDDVTYALRWKGLAAGVNYHLSYVKAPYTRNVIANSVYAPYVKAPTPTSPTGLLNWIFPTVDVFGTGANGYVQSIDTVLSGELVYTRGEPFNVGSVPSASPNCLGAMGGVADFTSFSGLCGVKRKNTVMTMVRAEKTFQTMDLLSTSGPLSVSAQLFNTRVLGLRDEEDLVQSIGYPDRVKHDTTLGTLVVRAPFNGDKLGTTLALGRDFSNRGTFMAIALDQELGAHWRLRAEADLFWSKESDVAMKDVAGVGVIPVGNAAGLPGVLGRNDRFYLRATYQF</sequence>
<accession>A0A848GAN7</accession>
<evidence type="ECO:0000313" key="2">
    <source>
        <dbReference type="EMBL" id="NML28364.1"/>
    </source>
</evidence>
<feature type="signal peptide" evidence="1">
    <location>
        <begin position="1"/>
        <end position="30"/>
    </location>
</feature>
<protein>
    <submittedName>
        <fullName evidence="2">LysR family transcriptional regulator</fullName>
    </submittedName>
</protein>
<dbReference type="Proteomes" id="UP000580043">
    <property type="component" value="Unassembled WGS sequence"/>
</dbReference>
<proteinExistence type="predicted"/>
<dbReference type="RefSeq" id="WP_169147887.1">
    <property type="nucleotide sequence ID" value="NZ_JABBGA010000025.1"/>
</dbReference>